<evidence type="ECO:0000256" key="1">
    <source>
        <dbReference type="ARBA" id="ARBA00005986"/>
    </source>
</evidence>
<evidence type="ECO:0000313" key="3">
    <source>
        <dbReference type="EMBL" id="PVH91990.1"/>
    </source>
</evidence>
<feature type="domain" description="EthD" evidence="2">
    <location>
        <begin position="11"/>
        <end position="101"/>
    </location>
</feature>
<accession>A0A2V1D1T5</accession>
<evidence type="ECO:0000259" key="2">
    <source>
        <dbReference type="Pfam" id="PF07110"/>
    </source>
</evidence>
<dbReference type="EMBL" id="KZ805741">
    <property type="protein sequence ID" value="PVH91990.1"/>
    <property type="molecule type" value="Genomic_DNA"/>
</dbReference>
<dbReference type="Gene3D" id="3.30.70.100">
    <property type="match status" value="1"/>
</dbReference>
<keyword evidence="4" id="KW-1185">Reference proteome</keyword>
<dbReference type="GO" id="GO:0016491">
    <property type="term" value="F:oxidoreductase activity"/>
    <property type="evidence" value="ECO:0007669"/>
    <property type="project" value="InterPro"/>
</dbReference>
<comment type="similarity">
    <text evidence="1">Belongs to the tpcK family.</text>
</comment>
<dbReference type="Pfam" id="PF07110">
    <property type="entry name" value="EthD"/>
    <property type="match status" value="1"/>
</dbReference>
<dbReference type="OrthoDB" id="3454835at2759"/>
<sequence>MKFTLTHYRKAGRTHEEFMEWLVLVHLPKAIPIFQKHGITGYALFDTPATINDPFRQAIQQVNPTWEVADYDCFIEYTLPSVDTITNVMGDPEWIEAVSDQYDYVDVTKALLSVGTHTQYLAGGNVLSPPTIL</sequence>
<dbReference type="SUPFAM" id="SSF54909">
    <property type="entry name" value="Dimeric alpha+beta barrel"/>
    <property type="match status" value="1"/>
</dbReference>
<dbReference type="InterPro" id="IPR011008">
    <property type="entry name" value="Dimeric_a/b-barrel"/>
</dbReference>
<dbReference type="InterPro" id="IPR009799">
    <property type="entry name" value="EthD_dom"/>
</dbReference>
<reference evidence="3 4" key="1">
    <citation type="journal article" date="2018" name="Sci. Rep.">
        <title>Comparative genomics provides insights into the lifestyle and reveals functional heterogeneity of dark septate endophytic fungi.</title>
        <authorList>
            <person name="Knapp D.G."/>
            <person name="Nemeth J.B."/>
            <person name="Barry K."/>
            <person name="Hainaut M."/>
            <person name="Henrissat B."/>
            <person name="Johnson J."/>
            <person name="Kuo A."/>
            <person name="Lim J.H.P."/>
            <person name="Lipzen A."/>
            <person name="Nolan M."/>
            <person name="Ohm R.A."/>
            <person name="Tamas L."/>
            <person name="Grigoriev I.V."/>
            <person name="Spatafora J.W."/>
            <person name="Nagy L.G."/>
            <person name="Kovacs G.M."/>
        </authorList>
    </citation>
    <scope>NUCLEOTIDE SEQUENCE [LARGE SCALE GENOMIC DNA]</scope>
    <source>
        <strain evidence="3 4">DSE2036</strain>
    </source>
</reference>
<dbReference type="Proteomes" id="UP000244855">
    <property type="component" value="Unassembled WGS sequence"/>
</dbReference>
<gene>
    <name evidence="3" type="ORF">DM02DRAFT_677767</name>
</gene>
<evidence type="ECO:0000313" key="4">
    <source>
        <dbReference type="Proteomes" id="UP000244855"/>
    </source>
</evidence>
<protein>
    <recommendedName>
        <fullName evidence="2">EthD domain-containing protein</fullName>
    </recommendedName>
</protein>
<dbReference type="STRING" id="97972.A0A2V1D1T5"/>
<name>A0A2V1D1T5_9PLEO</name>
<proteinExistence type="inferred from homology"/>
<organism evidence="3 4">
    <name type="scientific">Periconia macrospinosa</name>
    <dbReference type="NCBI Taxonomy" id="97972"/>
    <lineage>
        <taxon>Eukaryota</taxon>
        <taxon>Fungi</taxon>
        <taxon>Dikarya</taxon>
        <taxon>Ascomycota</taxon>
        <taxon>Pezizomycotina</taxon>
        <taxon>Dothideomycetes</taxon>
        <taxon>Pleosporomycetidae</taxon>
        <taxon>Pleosporales</taxon>
        <taxon>Massarineae</taxon>
        <taxon>Periconiaceae</taxon>
        <taxon>Periconia</taxon>
    </lineage>
</organism>
<dbReference type="AlphaFoldDB" id="A0A2V1D1T5"/>